<dbReference type="EMBL" id="FPHC01000013">
    <property type="protein sequence ID" value="SFV50616.1"/>
    <property type="molecule type" value="Genomic_DNA"/>
</dbReference>
<evidence type="ECO:0000313" key="1">
    <source>
        <dbReference type="EMBL" id="SFV50616.1"/>
    </source>
</evidence>
<proteinExistence type="predicted"/>
<dbReference type="AlphaFoldDB" id="A0A1W1BAK8"/>
<protein>
    <submittedName>
        <fullName evidence="1">Uncharacterized protein</fullName>
    </submittedName>
</protein>
<sequence>MRKISLLMVLALSLQAGDFYYEYGKKVMITKSYESRDSSGIKYYENSLGKKIGVKDEIIIKCVEGKSCQDALKRYNIISVSRLSPTMLLVKVPKDENIFTLSQKLYEDSSIEFAHPNFIKKRTRR</sequence>
<reference evidence="1" key="1">
    <citation type="submission" date="2016-10" db="EMBL/GenBank/DDBJ databases">
        <authorList>
            <person name="de Groot N.N."/>
        </authorList>
    </citation>
    <scope>NUCLEOTIDE SEQUENCE</scope>
</reference>
<organism evidence="1">
    <name type="scientific">hydrothermal vent metagenome</name>
    <dbReference type="NCBI Taxonomy" id="652676"/>
    <lineage>
        <taxon>unclassified sequences</taxon>
        <taxon>metagenomes</taxon>
        <taxon>ecological metagenomes</taxon>
    </lineage>
</organism>
<accession>A0A1W1BAK8</accession>
<gene>
    <name evidence="1" type="ORF">MNB_SV-6-1816</name>
</gene>
<name>A0A1W1BAK8_9ZZZZ</name>